<dbReference type="AlphaFoldDB" id="A0A517ZEM9"/>
<evidence type="ECO:0000313" key="3">
    <source>
        <dbReference type="Proteomes" id="UP000320496"/>
    </source>
</evidence>
<dbReference type="InterPro" id="IPR003779">
    <property type="entry name" value="CMD-like"/>
</dbReference>
<dbReference type="SUPFAM" id="SSF69118">
    <property type="entry name" value="AhpD-like"/>
    <property type="match status" value="1"/>
</dbReference>
<dbReference type="KEGG" id="mri:Mal4_52790"/>
<keyword evidence="3" id="KW-1185">Reference proteome</keyword>
<dbReference type="NCBIfam" id="TIGR00778">
    <property type="entry name" value="ahpD_dom"/>
    <property type="match status" value="1"/>
</dbReference>
<dbReference type="PANTHER" id="PTHR34846">
    <property type="entry name" value="4-CARBOXYMUCONOLACTONE DECARBOXYLASE FAMILY PROTEIN (AFU_ORTHOLOGUE AFUA_6G11590)"/>
    <property type="match status" value="1"/>
</dbReference>
<dbReference type="InterPro" id="IPR029032">
    <property type="entry name" value="AhpD-like"/>
</dbReference>
<organism evidence="2 3">
    <name type="scientific">Maioricimonas rarisocia</name>
    <dbReference type="NCBI Taxonomy" id="2528026"/>
    <lineage>
        <taxon>Bacteria</taxon>
        <taxon>Pseudomonadati</taxon>
        <taxon>Planctomycetota</taxon>
        <taxon>Planctomycetia</taxon>
        <taxon>Planctomycetales</taxon>
        <taxon>Planctomycetaceae</taxon>
        <taxon>Maioricimonas</taxon>
    </lineage>
</organism>
<name>A0A517ZEM9_9PLAN</name>
<sequence length="149" mass="16931">MPQQRIDYANVAPEGRNALLKVAEYAHNSSIDRRLRALVELRVSQMNGCAYCIDMHATEARAAGESQQRLDCLCAWRETSFFDSREQAALAWAEAVNRLDGGQVSNDVYEAARKEFSEKELVDLTLIVSLMNVWNRMAISFHKPIEPRN</sequence>
<dbReference type="Proteomes" id="UP000320496">
    <property type="component" value="Chromosome"/>
</dbReference>
<gene>
    <name evidence="2" type="ORF">Mal4_52790</name>
</gene>
<accession>A0A517ZEM9</accession>
<dbReference type="GO" id="GO:0051920">
    <property type="term" value="F:peroxiredoxin activity"/>
    <property type="evidence" value="ECO:0007669"/>
    <property type="project" value="InterPro"/>
</dbReference>
<proteinExistence type="predicted"/>
<evidence type="ECO:0000313" key="2">
    <source>
        <dbReference type="EMBL" id="QDU40916.1"/>
    </source>
</evidence>
<dbReference type="Gene3D" id="1.20.1290.10">
    <property type="entry name" value="AhpD-like"/>
    <property type="match status" value="1"/>
</dbReference>
<dbReference type="EMBL" id="CP036275">
    <property type="protein sequence ID" value="QDU40916.1"/>
    <property type="molecule type" value="Genomic_DNA"/>
</dbReference>
<reference evidence="2 3" key="1">
    <citation type="submission" date="2019-02" db="EMBL/GenBank/DDBJ databases">
        <title>Deep-cultivation of Planctomycetes and their phenomic and genomic characterization uncovers novel biology.</title>
        <authorList>
            <person name="Wiegand S."/>
            <person name="Jogler M."/>
            <person name="Boedeker C."/>
            <person name="Pinto D."/>
            <person name="Vollmers J."/>
            <person name="Rivas-Marin E."/>
            <person name="Kohn T."/>
            <person name="Peeters S.H."/>
            <person name="Heuer A."/>
            <person name="Rast P."/>
            <person name="Oberbeckmann S."/>
            <person name="Bunk B."/>
            <person name="Jeske O."/>
            <person name="Meyerdierks A."/>
            <person name="Storesund J.E."/>
            <person name="Kallscheuer N."/>
            <person name="Luecker S."/>
            <person name="Lage O.M."/>
            <person name="Pohl T."/>
            <person name="Merkel B.J."/>
            <person name="Hornburger P."/>
            <person name="Mueller R.-W."/>
            <person name="Bruemmer F."/>
            <person name="Labrenz M."/>
            <person name="Spormann A.M."/>
            <person name="Op den Camp H."/>
            <person name="Overmann J."/>
            <person name="Amann R."/>
            <person name="Jetten M.S.M."/>
            <person name="Mascher T."/>
            <person name="Medema M.H."/>
            <person name="Devos D.P."/>
            <person name="Kaster A.-K."/>
            <person name="Ovreas L."/>
            <person name="Rohde M."/>
            <person name="Galperin M.Y."/>
            <person name="Jogler C."/>
        </authorList>
    </citation>
    <scope>NUCLEOTIDE SEQUENCE [LARGE SCALE GENOMIC DNA]</scope>
    <source>
        <strain evidence="2 3">Mal4</strain>
    </source>
</reference>
<dbReference type="InterPro" id="IPR004675">
    <property type="entry name" value="AhpD_core"/>
</dbReference>
<feature type="domain" description="Carboxymuconolactone decarboxylase-like" evidence="1">
    <location>
        <begin position="17"/>
        <end position="95"/>
    </location>
</feature>
<dbReference type="OrthoDB" id="9801997at2"/>
<evidence type="ECO:0000259" key="1">
    <source>
        <dbReference type="Pfam" id="PF02627"/>
    </source>
</evidence>
<protein>
    <submittedName>
        <fullName evidence="2">Carboxymuconolactone decarboxylase family protein</fullName>
    </submittedName>
</protein>
<dbReference type="RefSeq" id="WP_145372156.1">
    <property type="nucleotide sequence ID" value="NZ_CP036275.1"/>
</dbReference>
<dbReference type="PANTHER" id="PTHR34846:SF10">
    <property type="entry name" value="CYTOPLASMIC PROTEIN"/>
    <property type="match status" value="1"/>
</dbReference>
<dbReference type="Pfam" id="PF02627">
    <property type="entry name" value="CMD"/>
    <property type="match status" value="1"/>
</dbReference>